<sequence length="649" mass="72585">MTLPASRPPDVYAGGIGQRPYRSRRQKPCNACRQRRSGCVRRGTSACTFCTVRGLDCVVDSTATTSPNSRTNLAPAVITNVQARRAEQELLCANPGQPKPSPTRPSAIRARSDDIVRSTLQYIGPTSDHDSFILRHSSLGKSSANSPSDADWACQRISTDPRNPVHFSSFPDEHLDARPYYYPRNIVEEAVRSFRDDLVHAFFEYVHPSMALLGPQQPSTLAKSATLMASIYALAQRHCPAARDVDPWLFTDFNKQALNIETHTVKLETVEAALLFAQRHPHVLRAPNMPGVSAEVGGIIGMGHDLGLNIDPIDWDISDTERRRRRRLWWGIFIQDKWFALTLGRPSYLQDDQNNVSMLTQADFAAEGFEQPSKSQSQPANIFIGMATLSVILSRICREFFTVKSTRSFWGSIAELQHAWTLLEEDLDRWYATFLEPLLASKGFPDPTGSLELAFYTVQITLCRGALRIVLSQFSTDEVFWKHLRQRGKTAALSVVRLLDQLPVARSSAFWWSASRLNFSIAGSFMISMFLCSVSDEESQYWMDQIAFYRKLLRAHATGFEVTKHASIRLDLLADRGGVYASSSTTVSEQCANDPQPVYHQLSTQTEDNETAATTSATIDILPAIDPNEDWLFQLPSLSPFGVHDFGLV</sequence>
<dbReference type="AlphaFoldDB" id="A0AA39CVS0"/>
<dbReference type="PANTHER" id="PTHR31668">
    <property type="entry name" value="GLUCOSE TRANSPORT TRANSCRIPTION REGULATOR RGT1-RELATED-RELATED"/>
    <property type="match status" value="1"/>
</dbReference>
<accession>A0AA39CVS0</accession>
<dbReference type="GO" id="GO:0005634">
    <property type="term" value="C:nucleus"/>
    <property type="evidence" value="ECO:0007669"/>
    <property type="project" value="TreeGrafter"/>
</dbReference>
<evidence type="ECO:0000256" key="1">
    <source>
        <dbReference type="ARBA" id="ARBA00022723"/>
    </source>
</evidence>
<keyword evidence="2" id="KW-0805">Transcription regulation</keyword>
<evidence type="ECO:0000256" key="2">
    <source>
        <dbReference type="ARBA" id="ARBA00023015"/>
    </source>
</evidence>
<dbReference type="SMART" id="SM00906">
    <property type="entry name" value="Fungal_trans"/>
    <property type="match status" value="1"/>
</dbReference>
<dbReference type="GO" id="GO:0008270">
    <property type="term" value="F:zinc ion binding"/>
    <property type="evidence" value="ECO:0007669"/>
    <property type="project" value="InterPro"/>
</dbReference>
<dbReference type="PROSITE" id="PS00463">
    <property type="entry name" value="ZN2_CY6_FUNGAL_1"/>
    <property type="match status" value="1"/>
</dbReference>
<dbReference type="GO" id="GO:0006351">
    <property type="term" value="P:DNA-templated transcription"/>
    <property type="evidence" value="ECO:0007669"/>
    <property type="project" value="InterPro"/>
</dbReference>
<dbReference type="InterPro" id="IPR050797">
    <property type="entry name" value="Carb_Metab_Trans_Reg"/>
</dbReference>
<gene>
    <name evidence="8" type="ORF">H2204_009591</name>
</gene>
<evidence type="ECO:0000256" key="6">
    <source>
        <dbReference type="SAM" id="MobiDB-lite"/>
    </source>
</evidence>
<protein>
    <recommendedName>
        <fullName evidence="7">Zn(2)-C6 fungal-type domain-containing protein</fullName>
    </recommendedName>
</protein>
<dbReference type="InterPro" id="IPR007219">
    <property type="entry name" value="XnlR_reg_dom"/>
</dbReference>
<evidence type="ECO:0000313" key="9">
    <source>
        <dbReference type="Proteomes" id="UP001172681"/>
    </source>
</evidence>
<keyword evidence="1" id="KW-0479">Metal-binding</keyword>
<dbReference type="GO" id="GO:0001080">
    <property type="term" value="P:nitrogen catabolite activation of transcription from RNA polymerase II promoter"/>
    <property type="evidence" value="ECO:0007669"/>
    <property type="project" value="TreeGrafter"/>
</dbReference>
<dbReference type="InterPro" id="IPR001138">
    <property type="entry name" value="Zn2Cys6_DnaBD"/>
</dbReference>
<keyword evidence="4" id="KW-0804">Transcription</keyword>
<dbReference type="SUPFAM" id="SSF57701">
    <property type="entry name" value="Zn2/Cys6 DNA-binding domain"/>
    <property type="match status" value="1"/>
</dbReference>
<comment type="caution">
    <text evidence="8">The sequence shown here is derived from an EMBL/GenBank/DDBJ whole genome shotgun (WGS) entry which is preliminary data.</text>
</comment>
<dbReference type="Proteomes" id="UP001172681">
    <property type="component" value="Unassembled WGS sequence"/>
</dbReference>
<keyword evidence="3" id="KW-0238">DNA-binding</keyword>
<dbReference type="PANTHER" id="PTHR31668:SF4">
    <property type="entry name" value="TRANSCRIPTIONAL ACTIVATOR PROTEIN DAL81"/>
    <property type="match status" value="1"/>
</dbReference>
<keyword evidence="5" id="KW-0539">Nucleus</keyword>
<dbReference type="GO" id="GO:0000981">
    <property type="term" value="F:DNA-binding transcription factor activity, RNA polymerase II-specific"/>
    <property type="evidence" value="ECO:0007669"/>
    <property type="project" value="InterPro"/>
</dbReference>
<dbReference type="EMBL" id="JAPDRN010000076">
    <property type="protein sequence ID" value="KAJ9627552.1"/>
    <property type="molecule type" value="Genomic_DNA"/>
</dbReference>
<evidence type="ECO:0000256" key="4">
    <source>
        <dbReference type="ARBA" id="ARBA00023163"/>
    </source>
</evidence>
<evidence type="ECO:0000313" key="8">
    <source>
        <dbReference type="EMBL" id="KAJ9627552.1"/>
    </source>
</evidence>
<dbReference type="Pfam" id="PF04082">
    <property type="entry name" value="Fungal_trans"/>
    <property type="match status" value="1"/>
</dbReference>
<name>A0AA39CVS0_9EURO</name>
<evidence type="ECO:0000256" key="5">
    <source>
        <dbReference type="ARBA" id="ARBA00023242"/>
    </source>
</evidence>
<evidence type="ECO:0000256" key="3">
    <source>
        <dbReference type="ARBA" id="ARBA00023125"/>
    </source>
</evidence>
<dbReference type="InterPro" id="IPR036864">
    <property type="entry name" value="Zn2-C6_fun-type_DNA-bd_sf"/>
</dbReference>
<proteinExistence type="predicted"/>
<dbReference type="GO" id="GO:0003677">
    <property type="term" value="F:DNA binding"/>
    <property type="evidence" value="ECO:0007669"/>
    <property type="project" value="UniProtKB-KW"/>
</dbReference>
<reference evidence="8" key="1">
    <citation type="submission" date="2022-10" db="EMBL/GenBank/DDBJ databases">
        <title>Culturing micro-colonial fungi from biological soil crusts in the Mojave desert and describing Neophaeococcomyces mojavensis, and introducing the new genera and species Taxawa tesnikishii.</title>
        <authorList>
            <person name="Kurbessoian T."/>
            <person name="Stajich J.E."/>
        </authorList>
    </citation>
    <scope>NUCLEOTIDE SEQUENCE</scope>
    <source>
        <strain evidence="8">TK_35</strain>
    </source>
</reference>
<feature type="domain" description="Zn(2)-C6 fungal-type" evidence="7">
    <location>
        <begin position="28"/>
        <end position="57"/>
    </location>
</feature>
<dbReference type="CDD" id="cd12148">
    <property type="entry name" value="fungal_TF_MHR"/>
    <property type="match status" value="1"/>
</dbReference>
<feature type="region of interest" description="Disordered" evidence="6">
    <location>
        <begin position="1"/>
        <end position="23"/>
    </location>
</feature>
<evidence type="ECO:0000259" key="7">
    <source>
        <dbReference type="PROSITE" id="PS00463"/>
    </source>
</evidence>
<organism evidence="8 9">
    <name type="scientific">Knufia peltigerae</name>
    <dbReference type="NCBI Taxonomy" id="1002370"/>
    <lineage>
        <taxon>Eukaryota</taxon>
        <taxon>Fungi</taxon>
        <taxon>Dikarya</taxon>
        <taxon>Ascomycota</taxon>
        <taxon>Pezizomycotina</taxon>
        <taxon>Eurotiomycetes</taxon>
        <taxon>Chaetothyriomycetidae</taxon>
        <taxon>Chaetothyriales</taxon>
        <taxon>Trichomeriaceae</taxon>
        <taxon>Knufia</taxon>
    </lineage>
</organism>
<keyword evidence="9" id="KW-1185">Reference proteome</keyword>